<protein>
    <recommendedName>
        <fullName evidence="2">3-hydroxyisobutyryl-CoA hydrolase</fullName>
        <ecNumber evidence="2">3.1.2.4</ecNumber>
    </recommendedName>
</protein>
<dbReference type="RefSeq" id="WP_028760562.1">
    <property type="nucleotide sequence ID" value="NZ_CP132914.1"/>
</dbReference>
<sequence length="389" mass="42529">MTNVVDNDVVEHVANQVTTTQNVVFQTLATASGKLVGVVTLNVEKALNALDLGMVRAMTAQLNLWKKDPLIACIVLDGSGEKAFCAGGDVRALYHASIAANGQVTEEAKVFFEEEYRLDYLLHTFGKPVLVWGDGIVMGGGLGLMAGASHRVVTETSRIAMPEVTIGLYPDVGGSYFLNRMQGKMGLFLGLTAYQLNAADACYVGLADHYLNRDDKELMFDAMATLDWSDTPALNHQRLDSMINELSNQVDIPKGDSVLAESQDIIDRLMAGSLQDIAARMSTLVSEEKWLMKARDTFLAGSPISWHLVYIQGQLGTKLSLAQCFKWELTASVNVCAHGDFCEGVRALLIDKDKKPQWRFKDVNSVPTAVLEQILASPWGEAHPFNQLS</sequence>
<dbReference type="SUPFAM" id="SSF52096">
    <property type="entry name" value="ClpP/crotonase"/>
    <property type="match status" value="1"/>
</dbReference>
<organism evidence="5">
    <name type="scientific">Shewanella oncorhynchi</name>
    <dbReference type="NCBI Taxonomy" id="2726434"/>
    <lineage>
        <taxon>Bacteria</taxon>
        <taxon>Pseudomonadati</taxon>
        <taxon>Pseudomonadota</taxon>
        <taxon>Gammaproteobacteria</taxon>
        <taxon>Alteromonadales</taxon>
        <taxon>Shewanellaceae</taxon>
        <taxon>Shewanella</taxon>
    </lineage>
</organism>
<evidence type="ECO:0000256" key="2">
    <source>
        <dbReference type="ARBA" id="ARBA00011915"/>
    </source>
</evidence>
<dbReference type="Pfam" id="PF16113">
    <property type="entry name" value="ECH_2"/>
    <property type="match status" value="1"/>
</dbReference>
<dbReference type="EMBL" id="CP132914">
    <property type="protein sequence ID" value="WMB71704.1"/>
    <property type="molecule type" value="Genomic_DNA"/>
</dbReference>
<keyword evidence="3 5" id="KW-0378">Hydrolase</keyword>
<dbReference type="PANTHER" id="PTHR43176">
    <property type="entry name" value="3-HYDROXYISOBUTYRYL-COA HYDROLASE-RELATED"/>
    <property type="match status" value="1"/>
</dbReference>
<dbReference type="GO" id="GO:0005829">
    <property type="term" value="C:cytosol"/>
    <property type="evidence" value="ECO:0007669"/>
    <property type="project" value="TreeGrafter"/>
</dbReference>
<evidence type="ECO:0000313" key="5">
    <source>
        <dbReference type="EMBL" id="WMB71704.1"/>
    </source>
</evidence>
<dbReference type="PANTHER" id="PTHR43176:SF3">
    <property type="entry name" value="3-HYDROXYISOBUTYRYL-COA HYDROLASE, MITOCHONDRIAL"/>
    <property type="match status" value="1"/>
</dbReference>
<dbReference type="NCBIfam" id="NF004127">
    <property type="entry name" value="PRK05617.1"/>
    <property type="match status" value="1"/>
</dbReference>
<dbReference type="InterPro" id="IPR029045">
    <property type="entry name" value="ClpP/crotonase-like_dom_sf"/>
</dbReference>
<dbReference type="GeneID" id="301340497"/>
<accession>A0AA50KB73</accession>
<comment type="catalytic activity">
    <reaction evidence="1">
        <text>3-hydroxy-2-methylpropanoyl-CoA + H2O = 3-hydroxy-2-methylpropanoate + CoA + H(+)</text>
        <dbReference type="Rhea" id="RHEA:20888"/>
        <dbReference type="ChEBI" id="CHEBI:11805"/>
        <dbReference type="ChEBI" id="CHEBI:15377"/>
        <dbReference type="ChEBI" id="CHEBI:15378"/>
        <dbReference type="ChEBI" id="CHEBI:57287"/>
        <dbReference type="ChEBI" id="CHEBI:57340"/>
        <dbReference type="EC" id="3.1.2.4"/>
    </reaction>
</comment>
<gene>
    <name evidence="5" type="ORF">RA178_14900</name>
</gene>
<dbReference type="Gene3D" id="3.90.226.10">
    <property type="entry name" value="2-enoyl-CoA Hydratase, Chain A, domain 1"/>
    <property type="match status" value="1"/>
</dbReference>
<dbReference type="GO" id="GO:0006574">
    <property type="term" value="P:L-valine catabolic process"/>
    <property type="evidence" value="ECO:0007669"/>
    <property type="project" value="TreeGrafter"/>
</dbReference>
<dbReference type="Proteomes" id="UP001236800">
    <property type="component" value="Chromosome"/>
</dbReference>
<dbReference type="InterPro" id="IPR045004">
    <property type="entry name" value="ECH_dom"/>
</dbReference>
<dbReference type="GO" id="GO:0003860">
    <property type="term" value="F:3-hydroxyisobutyryl-CoA hydrolase activity"/>
    <property type="evidence" value="ECO:0007669"/>
    <property type="project" value="UniProtKB-EC"/>
</dbReference>
<dbReference type="InterPro" id="IPR032259">
    <property type="entry name" value="HIBYL-CoA-H"/>
</dbReference>
<evidence type="ECO:0000256" key="1">
    <source>
        <dbReference type="ARBA" id="ARBA00001709"/>
    </source>
</evidence>
<dbReference type="AlphaFoldDB" id="A0AA50KB73"/>
<dbReference type="EC" id="3.1.2.4" evidence="2"/>
<dbReference type="KEGG" id="sog:RA178_14900"/>
<name>A0AA50KB73_9GAMM</name>
<dbReference type="CDD" id="cd06558">
    <property type="entry name" value="crotonase-like"/>
    <property type="match status" value="1"/>
</dbReference>
<feature type="domain" description="Enoyl-CoA hydratase/isomerase" evidence="4">
    <location>
        <begin position="36"/>
        <end position="374"/>
    </location>
</feature>
<proteinExistence type="predicted"/>
<reference evidence="5" key="1">
    <citation type="submission" date="2023-08" db="EMBL/GenBank/DDBJ databases">
        <title>Complete genome sequence of Shewanella oncorhynchi Z-P2, a siderophore putrebactin-producing bacterium.</title>
        <authorList>
            <person name="Zhang Y."/>
        </authorList>
    </citation>
    <scope>NUCLEOTIDE SEQUENCE</scope>
    <source>
        <strain evidence="5">Z-P2</strain>
    </source>
</reference>
<evidence type="ECO:0000256" key="3">
    <source>
        <dbReference type="ARBA" id="ARBA00022801"/>
    </source>
</evidence>
<evidence type="ECO:0000259" key="4">
    <source>
        <dbReference type="Pfam" id="PF16113"/>
    </source>
</evidence>